<feature type="signal peptide" evidence="3">
    <location>
        <begin position="1"/>
        <end position="18"/>
    </location>
</feature>
<protein>
    <recommendedName>
        <fullName evidence="6">Glucuronyl hydrolase</fullName>
    </recommendedName>
</protein>
<dbReference type="PANTHER" id="PTHR36845">
    <property type="entry name" value="HYDROLASE, PUTATIVE (AFU_ORTHOLOGUE AFUA_7G05090)-RELATED"/>
    <property type="match status" value="1"/>
</dbReference>
<proteinExistence type="inferred from homology"/>
<evidence type="ECO:0000256" key="1">
    <source>
        <dbReference type="ARBA" id="ARBA00022801"/>
    </source>
</evidence>
<dbReference type="GO" id="GO:0000272">
    <property type="term" value="P:polysaccharide catabolic process"/>
    <property type="evidence" value="ECO:0007669"/>
    <property type="project" value="TreeGrafter"/>
</dbReference>
<evidence type="ECO:0000256" key="3">
    <source>
        <dbReference type="SAM" id="SignalP"/>
    </source>
</evidence>
<dbReference type="GO" id="GO:0052757">
    <property type="term" value="F:chondroitin hydrolase activity"/>
    <property type="evidence" value="ECO:0007669"/>
    <property type="project" value="TreeGrafter"/>
</dbReference>
<evidence type="ECO:0008006" key="6">
    <source>
        <dbReference type="Google" id="ProtNLM"/>
    </source>
</evidence>
<dbReference type="AlphaFoldDB" id="A0A7R9PWL6"/>
<gene>
    <name evidence="4" type="ORF">OSB1V03_LOCUS3063</name>
</gene>
<dbReference type="InterPro" id="IPR008928">
    <property type="entry name" value="6-hairpin_glycosidase_sf"/>
</dbReference>
<name>A0A7R9PWL6_9ACAR</name>
<keyword evidence="5" id="KW-1185">Reference proteome</keyword>
<accession>A0A7R9PWL6</accession>
<dbReference type="EMBL" id="OC855759">
    <property type="protein sequence ID" value="CAD7622600.1"/>
    <property type="molecule type" value="Genomic_DNA"/>
</dbReference>
<reference evidence="4" key="1">
    <citation type="submission" date="2020-11" db="EMBL/GenBank/DDBJ databases">
        <authorList>
            <person name="Tran Van P."/>
        </authorList>
    </citation>
    <scope>NUCLEOTIDE SEQUENCE</scope>
</reference>
<keyword evidence="3" id="KW-0732">Signal</keyword>
<sequence length="386" mass="43907">MIINKLLLILIISPFVAALTGKELLDFAVKQYTKAVHEIKTGVRCPSIGKPTATAWDTLPVVTSDFRVGFYPGILWYLYEYTNDKTWKELAITATEAEADIQYINRTHDIGFDIMGSFGNGYRLTKNEKYSKVIVTAANTLATRFNPKVGCTRSWNSKKPDQFIVIADNMMNLELLFEGSRLSGNQTLYDMAVSHTNVTIREHLRADYSHYQVVMFNETSGQVMKKYTVDGYADHSCWSQAQGWLVSGLTTAYRYTRAEHILRAAEGVAKYFIDKSPADGIPYWDYDVPHDSNHTYIPRDSSAAATAASGLIELYEFTKNDKYLIGFKRIIESLSGDRYRADAKPEYKIPALFLNGTTSFKKSIYDTAMIFGDYYYVKSFKYYLNL</sequence>
<dbReference type="InterPro" id="IPR012341">
    <property type="entry name" value="6hp_glycosidase-like_sf"/>
</dbReference>
<dbReference type="Pfam" id="PF07470">
    <property type="entry name" value="Glyco_hydro_88"/>
    <property type="match status" value="1"/>
</dbReference>
<dbReference type="SUPFAM" id="SSF48208">
    <property type="entry name" value="Six-hairpin glycosidases"/>
    <property type="match status" value="1"/>
</dbReference>
<dbReference type="Proteomes" id="UP000759131">
    <property type="component" value="Unassembled WGS sequence"/>
</dbReference>
<dbReference type="Gene3D" id="1.50.10.10">
    <property type="match status" value="1"/>
</dbReference>
<comment type="similarity">
    <text evidence="2">Belongs to the glycosyl hydrolase 88 family.</text>
</comment>
<evidence type="ECO:0000313" key="4">
    <source>
        <dbReference type="EMBL" id="CAD7622600.1"/>
    </source>
</evidence>
<evidence type="ECO:0000256" key="2">
    <source>
        <dbReference type="ARBA" id="ARBA00038358"/>
    </source>
</evidence>
<dbReference type="InterPro" id="IPR010905">
    <property type="entry name" value="Glyco_hydro_88"/>
</dbReference>
<dbReference type="OrthoDB" id="6497183at2759"/>
<evidence type="ECO:0000313" key="5">
    <source>
        <dbReference type="Proteomes" id="UP000759131"/>
    </source>
</evidence>
<dbReference type="PANTHER" id="PTHR36845:SF1">
    <property type="entry name" value="HYDROLASE, PUTATIVE (AFU_ORTHOLOGUE AFUA_7G05090)-RELATED"/>
    <property type="match status" value="1"/>
</dbReference>
<dbReference type="EMBL" id="CAJPIZ010001184">
    <property type="protein sequence ID" value="CAG2103030.1"/>
    <property type="molecule type" value="Genomic_DNA"/>
</dbReference>
<feature type="chain" id="PRO_5036211647" description="Glucuronyl hydrolase" evidence="3">
    <location>
        <begin position="19"/>
        <end position="386"/>
    </location>
</feature>
<organism evidence="4">
    <name type="scientific">Medioppia subpectinata</name>
    <dbReference type="NCBI Taxonomy" id="1979941"/>
    <lineage>
        <taxon>Eukaryota</taxon>
        <taxon>Metazoa</taxon>
        <taxon>Ecdysozoa</taxon>
        <taxon>Arthropoda</taxon>
        <taxon>Chelicerata</taxon>
        <taxon>Arachnida</taxon>
        <taxon>Acari</taxon>
        <taxon>Acariformes</taxon>
        <taxon>Sarcoptiformes</taxon>
        <taxon>Oribatida</taxon>
        <taxon>Brachypylina</taxon>
        <taxon>Oppioidea</taxon>
        <taxon>Oppiidae</taxon>
        <taxon>Medioppia</taxon>
    </lineage>
</organism>
<keyword evidence="1" id="KW-0378">Hydrolase</keyword>
<dbReference type="InterPro" id="IPR052369">
    <property type="entry name" value="UG_Glycosaminoglycan_Hydrolase"/>
</dbReference>